<dbReference type="GO" id="GO:0005737">
    <property type="term" value="C:cytoplasm"/>
    <property type="evidence" value="ECO:0007669"/>
    <property type="project" value="TreeGrafter"/>
</dbReference>
<evidence type="ECO:0000313" key="3">
    <source>
        <dbReference type="EMBL" id="RLQ22576.1"/>
    </source>
</evidence>
<organism evidence="3 4">
    <name type="scientific">Seongchinamella sediminis</name>
    <dbReference type="NCBI Taxonomy" id="2283635"/>
    <lineage>
        <taxon>Bacteria</taxon>
        <taxon>Pseudomonadati</taxon>
        <taxon>Pseudomonadota</taxon>
        <taxon>Gammaproteobacteria</taxon>
        <taxon>Cellvibrionales</taxon>
        <taxon>Halieaceae</taxon>
        <taxon>Seongchinamella</taxon>
    </lineage>
</organism>
<dbReference type="EMBL" id="QRAN01000005">
    <property type="protein sequence ID" value="RLQ22576.1"/>
    <property type="molecule type" value="Genomic_DNA"/>
</dbReference>
<dbReference type="InterPro" id="IPR037069">
    <property type="entry name" value="AcylCoA_DH/ox_N_sf"/>
</dbReference>
<dbReference type="InterPro" id="IPR046373">
    <property type="entry name" value="Acyl-CoA_Oxase/DH_mid-dom_sf"/>
</dbReference>
<name>A0A3L7DZB6_9GAMM</name>
<dbReference type="SUPFAM" id="SSF47203">
    <property type="entry name" value="Acyl-CoA dehydrogenase C-terminal domain-like"/>
    <property type="match status" value="1"/>
</dbReference>
<reference evidence="3 4" key="1">
    <citation type="submission" date="2018-07" db="EMBL/GenBank/DDBJ databases">
        <title>Halioglobus sp. genome submission.</title>
        <authorList>
            <person name="Ye M.-Q."/>
            <person name="Du Z.-J."/>
        </authorList>
    </citation>
    <scope>NUCLEOTIDE SEQUENCE [LARGE SCALE GENOMIC DNA]</scope>
    <source>
        <strain evidence="3 4">U0301</strain>
    </source>
</reference>
<dbReference type="InterPro" id="IPR009100">
    <property type="entry name" value="AcylCoA_DH/oxidase_NM_dom_sf"/>
</dbReference>
<evidence type="ECO:0000256" key="1">
    <source>
        <dbReference type="ARBA" id="ARBA00023002"/>
    </source>
</evidence>
<dbReference type="GO" id="GO:0016712">
    <property type="term" value="F:oxidoreductase activity, acting on paired donors, with incorporation or reduction of molecular oxygen, reduced flavin or flavoprotein as one donor, and incorporation of one atom of oxygen"/>
    <property type="evidence" value="ECO:0007669"/>
    <property type="project" value="TreeGrafter"/>
</dbReference>
<dbReference type="InterPro" id="IPR013107">
    <property type="entry name" value="Acyl-CoA_DH_C"/>
</dbReference>
<dbReference type="AlphaFoldDB" id="A0A3L7DZB6"/>
<keyword evidence="1" id="KW-0560">Oxidoreductase</keyword>
<keyword evidence="3" id="KW-0503">Monooxygenase</keyword>
<dbReference type="OrthoDB" id="7316074at2"/>
<dbReference type="Pfam" id="PF08028">
    <property type="entry name" value="Acyl-CoA_dh_2"/>
    <property type="match status" value="1"/>
</dbReference>
<dbReference type="RefSeq" id="WP_117953347.1">
    <property type="nucleotide sequence ID" value="NZ_QRAN01000005.1"/>
</dbReference>
<feature type="domain" description="Acyl-CoA dehydrogenase C-terminal" evidence="2">
    <location>
        <begin position="244"/>
        <end position="373"/>
    </location>
</feature>
<evidence type="ECO:0000313" key="4">
    <source>
        <dbReference type="Proteomes" id="UP000265509"/>
    </source>
</evidence>
<dbReference type="SUPFAM" id="SSF56645">
    <property type="entry name" value="Acyl-CoA dehydrogenase NM domain-like"/>
    <property type="match status" value="1"/>
</dbReference>
<protein>
    <submittedName>
        <fullName evidence="3">Flavin-dependent monooxygenase</fullName>
    </submittedName>
</protein>
<accession>A0A3L7DZB6</accession>
<sequence>MTAHVNEEAIAKARAGEEMYQRIIALQPLFRENAARAREERKVPQENIDALQEAGFFLALQPANWGGYELDPQGFFRMQIAIAQACMSTAWAGGIVAVHAFQVALMDCRAQQEVWGEDIHTRVSSAYAPMGKVEEVEGGFRFSGRWGWSSGCDHCTWALLGGLLPDGSYRTFLVPRSDYRIIDTWHPMGLHGTGSNDILVEDVFVPEYRTHKQSDGFAGTNPGVSEQSPALYHLPWAQLFIRVVSTPAIGAARDALALYRELVTRKASGDVTKLAGDTGTQTRIAEATNEIDEMSAVLFRNFDRMMTQVREGESVAVADRILYRYQASLVIDKSISVVDKLFSSAGGSSVFEGSEIQQRFLDIHTARAHVANNPTSFARNLGAVSLGADNSDFFV</sequence>
<dbReference type="Proteomes" id="UP000265509">
    <property type="component" value="Unassembled WGS sequence"/>
</dbReference>
<dbReference type="GO" id="GO:0003995">
    <property type="term" value="F:acyl-CoA dehydrogenase activity"/>
    <property type="evidence" value="ECO:0007669"/>
    <property type="project" value="TreeGrafter"/>
</dbReference>
<dbReference type="PANTHER" id="PTHR48083:SF19">
    <property type="entry name" value="FLAVIN-DEPENDENT MONOOXYGENASE, OXYGENASE SUBUNIT HSAA"/>
    <property type="match status" value="1"/>
</dbReference>
<dbReference type="Gene3D" id="1.10.540.10">
    <property type="entry name" value="Acyl-CoA dehydrogenase/oxidase, N-terminal domain"/>
    <property type="match status" value="1"/>
</dbReference>
<dbReference type="InterPro" id="IPR036250">
    <property type="entry name" value="AcylCo_DH-like_C"/>
</dbReference>
<proteinExistence type="predicted"/>
<dbReference type="PIRSF" id="PIRSF016578">
    <property type="entry name" value="HsaA"/>
    <property type="match status" value="1"/>
</dbReference>
<keyword evidence="4" id="KW-1185">Reference proteome</keyword>
<dbReference type="GO" id="GO:0050660">
    <property type="term" value="F:flavin adenine dinucleotide binding"/>
    <property type="evidence" value="ECO:0007669"/>
    <property type="project" value="InterPro"/>
</dbReference>
<dbReference type="Gene3D" id="1.20.140.10">
    <property type="entry name" value="Butyryl-CoA Dehydrogenase, subunit A, domain 3"/>
    <property type="match status" value="1"/>
</dbReference>
<dbReference type="Gene3D" id="2.40.110.10">
    <property type="entry name" value="Butyryl-CoA Dehydrogenase, subunit A, domain 2"/>
    <property type="match status" value="1"/>
</dbReference>
<dbReference type="InterPro" id="IPR050741">
    <property type="entry name" value="Acyl-CoA_dehydrogenase"/>
</dbReference>
<comment type="caution">
    <text evidence="3">The sequence shown here is derived from an EMBL/GenBank/DDBJ whole genome shotgun (WGS) entry which is preliminary data.</text>
</comment>
<dbReference type="GO" id="GO:0033539">
    <property type="term" value="P:fatty acid beta-oxidation using acyl-CoA dehydrogenase"/>
    <property type="evidence" value="ECO:0007669"/>
    <property type="project" value="TreeGrafter"/>
</dbReference>
<dbReference type="PANTHER" id="PTHR48083">
    <property type="entry name" value="MEDIUM-CHAIN SPECIFIC ACYL-COA DEHYDROGENASE, MITOCHONDRIAL-RELATED"/>
    <property type="match status" value="1"/>
</dbReference>
<gene>
    <name evidence="3" type="ORF">DWB85_06205</name>
</gene>
<evidence type="ECO:0000259" key="2">
    <source>
        <dbReference type="Pfam" id="PF08028"/>
    </source>
</evidence>